<proteinExistence type="predicted"/>
<keyword evidence="2" id="KW-1185">Reference proteome</keyword>
<dbReference type="STRING" id="767817.Desgi_0728"/>
<evidence type="ECO:0000313" key="1">
    <source>
        <dbReference type="EMBL" id="AGL00283.1"/>
    </source>
</evidence>
<organism evidence="1 2">
    <name type="scientific">Desulfoscipio gibsoniae DSM 7213</name>
    <dbReference type="NCBI Taxonomy" id="767817"/>
    <lineage>
        <taxon>Bacteria</taxon>
        <taxon>Bacillati</taxon>
        <taxon>Bacillota</taxon>
        <taxon>Clostridia</taxon>
        <taxon>Eubacteriales</taxon>
        <taxon>Desulfallaceae</taxon>
        <taxon>Desulfoscipio</taxon>
    </lineage>
</organism>
<dbReference type="EMBL" id="CP003273">
    <property type="protein sequence ID" value="AGL00283.1"/>
    <property type="molecule type" value="Genomic_DNA"/>
</dbReference>
<evidence type="ECO:0008006" key="3">
    <source>
        <dbReference type="Google" id="ProtNLM"/>
    </source>
</evidence>
<dbReference type="Proteomes" id="UP000013520">
    <property type="component" value="Chromosome"/>
</dbReference>
<accession>R4KAR7</accession>
<protein>
    <recommendedName>
        <fullName evidence="3">Glutaredoxin-like protein</fullName>
    </recommendedName>
</protein>
<gene>
    <name evidence="1" type="ORF">Desgi_0728</name>
</gene>
<dbReference type="HOGENOM" id="CLU_2179574_0_0_9"/>
<evidence type="ECO:0000313" key="2">
    <source>
        <dbReference type="Proteomes" id="UP000013520"/>
    </source>
</evidence>
<reference evidence="1 2" key="1">
    <citation type="submission" date="2012-01" db="EMBL/GenBank/DDBJ databases">
        <title>Complete sequence of Desulfotomaculum gibsoniae DSM 7213.</title>
        <authorList>
            <consortium name="US DOE Joint Genome Institute"/>
            <person name="Lucas S."/>
            <person name="Han J."/>
            <person name="Lapidus A."/>
            <person name="Cheng J.-F."/>
            <person name="Goodwin L."/>
            <person name="Pitluck S."/>
            <person name="Peters L."/>
            <person name="Ovchinnikova G."/>
            <person name="Teshima H."/>
            <person name="Detter J.C."/>
            <person name="Han C."/>
            <person name="Tapia R."/>
            <person name="Land M."/>
            <person name="Hauser L."/>
            <person name="Kyrpides N."/>
            <person name="Ivanova N."/>
            <person name="Pagani I."/>
            <person name="Parshina S."/>
            <person name="Plugge C."/>
            <person name="Muyzer G."/>
            <person name="Kuever J."/>
            <person name="Ivanova A."/>
            <person name="Nazina T."/>
            <person name="Klenk H.-P."/>
            <person name="Brambilla E."/>
            <person name="Spring S."/>
            <person name="Stams A.F."/>
            <person name="Woyke T."/>
        </authorList>
    </citation>
    <scope>NUCLEOTIDE SEQUENCE [LARGE SCALE GENOMIC DNA]</scope>
    <source>
        <strain evidence="1 2">DSM 7213</strain>
    </source>
</reference>
<sequence>MIYLAYKPIHTNRGVIMSRDVIIEVVVTEPLGTSCRKLIYNAGLAAEKLGLGMKITSSDSLGDIAWQKEELGEQIVPPFILIGELVLGKDFDLEKLEQLIKDQREAKST</sequence>
<name>R4KAR7_9FIRM</name>
<dbReference type="AlphaFoldDB" id="R4KAR7"/>
<dbReference type="KEGG" id="dgi:Desgi_0728"/>